<sequence length="261" mass="28992">MSSKRPEHQAPPEVVLFPPVFQSQPFSSLQERTEQQAGNTLISTNVFFTASPIIAILSLSISPRYRSMSVLMVMARSRSQVILGWVSVLDQNTGLLVDYETLSTVCAACPVHLKKLFSNKKVAKETYNSEYLVNFSQSPCLMFLPPLPSPLTGYFSCVTLPEHVEEENEKSLRGVSDAEQVREHQVWLPEGEQPKQPCEAQEREHTNGHPQLNDAQLLLRLGAGDMCTATRCAVDDEPKEHQIGGHSCSEGREEGIIEGRA</sequence>
<feature type="transmembrane region" description="Helical" evidence="2">
    <location>
        <begin position="41"/>
        <end position="62"/>
    </location>
</feature>
<keyword evidence="2" id="KW-0472">Membrane</keyword>
<comment type="caution">
    <text evidence="3">The sequence shown here is derived from an EMBL/GenBank/DDBJ whole genome shotgun (WGS) entry which is preliminary data.</text>
</comment>
<feature type="region of interest" description="Disordered" evidence="1">
    <location>
        <begin position="238"/>
        <end position="261"/>
    </location>
</feature>
<organism evidence="3 4">
    <name type="scientific">Portunus trituberculatus</name>
    <name type="common">Swimming crab</name>
    <name type="synonym">Neptunus trituberculatus</name>
    <dbReference type="NCBI Taxonomy" id="210409"/>
    <lineage>
        <taxon>Eukaryota</taxon>
        <taxon>Metazoa</taxon>
        <taxon>Ecdysozoa</taxon>
        <taxon>Arthropoda</taxon>
        <taxon>Crustacea</taxon>
        <taxon>Multicrustacea</taxon>
        <taxon>Malacostraca</taxon>
        <taxon>Eumalacostraca</taxon>
        <taxon>Eucarida</taxon>
        <taxon>Decapoda</taxon>
        <taxon>Pleocyemata</taxon>
        <taxon>Brachyura</taxon>
        <taxon>Eubrachyura</taxon>
        <taxon>Portunoidea</taxon>
        <taxon>Portunidae</taxon>
        <taxon>Portuninae</taxon>
        <taxon>Portunus</taxon>
    </lineage>
</organism>
<feature type="region of interest" description="Disordered" evidence="1">
    <location>
        <begin position="186"/>
        <end position="211"/>
    </location>
</feature>
<evidence type="ECO:0000256" key="1">
    <source>
        <dbReference type="SAM" id="MobiDB-lite"/>
    </source>
</evidence>
<dbReference type="Proteomes" id="UP000324222">
    <property type="component" value="Unassembled WGS sequence"/>
</dbReference>
<gene>
    <name evidence="3" type="ORF">E2C01_003648</name>
</gene>
<dbReference type="EMBL" id="VSRR010000140">
    <property type="protein sequence ID" value="MPC10998.1"/>
    <property type="molecule type" value="Genomic_DNA"/>
</dbReference>
<keyword evidence="4" id="KW-1185">Reference proteome</keyword>
<keyword evidence="2" id="KW-0812">Transmembrane</keyword>
<reference evidence="3 4" key="1">
    <citation type="submission" date="2019-05" db="EMBL/GenBank/DDBJ databases">
        <title>Another draft genome of Portunus trituberculatus and its Hox gene families provides insights of decapod evolution.</title>
        <authorList>
            <person name="Jeong J.-H."/>
            <person name="Song I."/>
            <person name="Kim S."/>
            <person name="Choi T."/>
            <person name="Kim D."/>
            <person name="Ryu S."/>
            <person name="Kim W."/>
        </authorList>
    </citation>
    <scope>NUCLEOTIDE SEQUENCE [LARGE SCALE GENOMIC DNA]</scope>
    <source>
        <tissue evidence="3">Muscle</tissue>
    </source>
</reference>
<dbReference type="AlphaFoldDB" id="A0A5B7CPB9"/>
<proteinExistence type="predicted"/>
<accession>A0A5B7CPB9</accession>
<evidence type="ECO:0000313" key="4">
    <source>
        <dbReference type="Proteomes" id="UP000324222"/>
    </source>
</evidence>
<evidence type="ECO:0000256" key="2">
    <source>
        <dbReference type="SAM" id="Phobius"/>
    </source>
</evidence>
<evidence type="ECO:0000313" key="3">
    <source>
        <dbReference type="EMBL" id="MPC10998.1"/>
    </source>
</evidence>
<protein>
    <submittedName>
        <fullName evidence="3">Uncharacterized protein</fullName>
    </submittedName>
</protein>
<keyword evidence="2" id="KW-1133">Transmembrane helix</keyword>
<name>A0A5B7CPB9_PORTR</name>